<protein>
    <submittedName>
        <fullName evidence="2">Uncharacterized protein</fullName>
    </submittedName>
</protein>
<dbReference type="EMBL" id="ML977325">
    <property type="protein sequence ID" value="KAF2114515.1"/>
    <property type="molecule type" value="Genomic_DNA"/>
</dbReference>
<evidence type="ECO:0000313" key="3">
    <source>
        <dbReference type="Proteomes" id="UP000799770"/>
    </source>
</evidence>
<gene>
    <name evidence="2" type="ORF">BDV96DRAFT_100239</name>
</gene>
<dbReference type="Proteomes" id="UP000799770">
    <property type="component" value="Unassembled WGS sequence"/>
</dbReference>
<feature type="compositionally biased region" description="Basic and acidic residues" evidence="1">
    <location>
        <begin position="500"/>
        <end position="512"/>
    </location>
</feature>
<organism evidence="2 3">
    <name type="scientific">Lophiotrema nucula</name>
    <dbReference type="NCBI Taxonomy" id="690887"/>
    <lineage>
        <taxon>Eukaryota</taxon>
        <taxon>Fungi</taxon>
        <taxon>Dikarya</taxon>
        <taxon>Ascomycota</taxon>
        <taxon>Pezizomycotina</taxon>
        <taxon>Dothideomycetes</taxon>
        <taxon>Pleosporomycetidae</taxon>
        <taxon>Pleosporales</taxon>
        <taxon>Lophiotremataceae</taxon>
        <taxon>Lophiotrema</taxon>
    </lineage>
</organism>
<evidence type="ECO:0000256" key="1">
    <source>
        <dbReference type="SAM" id="MobiDB-lite"/>
    </source>
</evidence>
<proteinExistence type="predicted"/>
<feature type="region of interest" description="Disordered" evidence="1">
    <location>
        <begin position="500"/>
        <end position="534"/>
    </location>
</feature>
<feature type="region of interest" description="Disordered" evidence="1">
    <location>
        <begin position="250"/>
        <end position="269"/>
    </location>
</feature>
<feature type="region of interest" description="Disordered" evidence="1">
    <location>
        <begin position="274"/>
        <end position="298"/>
    </location>
</feature>
<feature type="region of interest" description="Disordered" evidence="1">
    <location>
        <begin position="148"/>
        <end position="184"/>
    </location>
</feature>
<dbReference type="AlphaFoldDB" id="A0A6A5Z586"/>
<keyword evidence="3" id="KW-1185">Reference proteome</keyword>
<accession>A0A6A5Z586</accession>
<reference evidence="2" key="1">
    <citation type="journal article" date="2020" name="Stud. Mycol.">
        <title>101 Dothideomycetes genomes: a test case for predicting lifestyles and emergence of pathogens.</title>
        <authorList>
            <person name="Haridas S."/>
            <person name="Albert R."/>
            <person name="Binder M."/>
            <person name="Bloem J."/>
            <person name="Labutti K."/>
            <person name="Salamov A."/>
            <person name="Andreopoulos B."/>
            <person name="Baker S."/>
            <person name="Barry K."/>
            <person name="Bills G."/>
            <person name="Bluhm B."/>
            <person name="Cannon C."/>
            <person name="Castanera R."/>
            <person name="Culley D."/>
            <person name="Daum C."/>
            <person name="Ezra D."/>
            <person name="Gonzalez J."/>
            <person name="Henrissat B."/>
            <person name="Kuo A."/>
            <person name="Liang C."/>
            <person name="Lipzen A."/>
            <person name="Lutzoni F."/>
            <person name="Magnuson J."/>
            <person name="Mondo S."/>
            <person name="Nolan M."/>
            <person name="Ohm R."/>
            <person name="Pangilinan J."/>
            <person name="Park H.-J."/>
            <person name="Ramirez L."/>
            <person name="Alfaro M."/>
            <person name="Sun H."/>
            <person name="Tritt A."/>
            <person name="Yoshinaga Y."/>
            <person name="Zwiers L.-H."/>
            <person name="Turgeon B."/>
            <person name="Goodwin S."/>
            <person name="Spatafora J."/>
            <person name="Crous P."/>
            <person name="Grigoriev I."/>
        </authorList>
    </citation>
    <scope>NUCLEOTIDE SEQUENCE</scope>
    <source>
        <strain evidence="2">CBS 627.86</strain>
    </source>
</reference>
<feature type="compositionally biased region" description="Basic and acidic residues" evidence="1">
    <location>
        <begin position="274"/>
        <end position="295"/>
    </location>
</feature>
<feature type="region of interest" description="Disordered" evidence="1">
    <location>
        <begin position="42"/>
        <end position="62"/>
    </location>
</feature>
<evidence type="ECO:0000313" key="2">
    <source>
        <dbReference type="EMBL" id="KAF2114515.1"/>
    </source>
</evidence>
<name>A0A6A5Z586_9PLEO</name>
<sequence>MKKVEVNRLTWNERCENCKLPPRVLPTATDPLSYAFLPNLESRQRNHNKRSTTPCLPQKKNTIYSSNTTTTNPSFPPPPIISPHASLSLKTLSSNLIANITKHRRANKMADSLFSSMFSSGASSCSSKSIHEDQCLHPLVREMIRHHSDRVKGKGKLSRIAGAKPLTSRARYQSSDPREKPFPKPFMLHDLEGNCQHLAMLLAENGGSDAEDDSSDDESDLSPSSALLRWEDRVSKWHGSALLAVAQEIGKKRRGGSGDWEDDDGGDDARTLAEREQPVMHSEEKSTLPEPRPKGDEDEITVVNDETGEEEFYGLDSERKDDDGVWTRFLTRREEDLEPLIATTTSETEGAKTTAMSKYRKGVQSQLERMKTKGARMTSISKYRQNIRSRLERMKTESARTTKISKYRQKIGPRFEHMKGDRRDAKTTTIPKARQNIRSRFERMKMGGSQMTAISKYRQIIRPRFEHMKKDLRGARPTAVVKARQNIQSRFGRMMGDLKRMWPSKKQEDRRTASPGESKPWTRFTRTPVILTRG</sequence>